<dbReference type="RefSeq" id="WP_185002015.1">
    <property type="nucleotide sequence ID" value="NZ_BAAAUI010000016.1"/>
</dbReference>
<dbReference type="InterPro" id="IPR041280">
    <property type="entry name" value="Big_10"/>
</dbReference>
<evidence type="ECO:0000256" key="6">
    <source>
        <dbReference type="ARBA" id="ARBA00022984"/>
    </source>
</evidence>
<sequence>MVVFGSPAVRRTPRALLVATLGLAAVLVAGCTGSAPAETQPKQAADTSTAAPKPPINLALTPADAAANVAPGEPVTVVASNGTLGEIALTNAEGKQVPGEFTPDKTKWTSTEALGYDKKYTLSAAGKGADGKDSTAKSAFSTVKPGKQIAINVFNPKNGETVGVGMPLQFGFSTAPPDKKAAERAIQITTEPKTEGAFYWFSDKEVRWRPEHYWKPGTKINVNAAIYGKSLGGNTFGMEDRKAAVTVGDEFVAEADGKSHQMIIKVNGKVVKEMPISMGRPAFPSNNGTHVVTERHASKLMDSTTYGLSLDQGGYKTPVKWATRISNGGIFIHGAPWSVRDQGRRNVSHGCLNASLDNAKWFYDNAKKGDIVVVTNTGGPTLQPWDGFGDWQVPWVEWLKGGKK</sequence>
<evidence type="ECO:0000256" key="1">
    <source>
        <dbReference type="ARBA" id="ARBA00004752"/>
    </source>
</evidence>
<feature type="active site" description="Nucleophile" evidence="13">
    <location>
        <position position="351"/>
    </location>
</feature>
<feature type="signal peptide" evidence="14">
    <location>
        <begin position="1"/>
        <end position="37"/>
    </location>
</feature>
<keyword evidence="8" id="KW-0564">Palmitate</keyword>
<dbReference type="GO" id="GO:0018104">
    <property type="term" value="P:peptidoglycan-protein cross-linking"/>
    <property type="evidence" value="ECO:0007669"/>
    <property type="project" value="TreeGrafter"/>
</dbReference>
<dbReference type="PROSITE" id="PS52029">
    <property type="entry name" value="LD_TPASE"/>
    <property type="match status" value="1"/>
</dbReference>
<dbReference type="InterPro" id="IPR038063">
    <property type="entry name" value="Transpep_catalytic_dom"/>
</dbReference>
<keyword evidence="3" id="KW-0808">Transferase</keyword>
<gene>
    <name evidence="16" type="ORF">HNR67_002271</name>
</gene>
<keyword evidence="9 16" id="KW-0449">Lipoprotein</keyword>
<dbReference type="CDD" id="cd13432">
    <property type="entry name" value="LDT_IgD_like_2"/>
    <property type="match status" value="1"/>
</dbReference>
<evidence type="ECO:0000256" key="3">
    <source>
        <dbReference type="ARBA" id="ARBA00022679"/>
    </source>
</evidence>
<accession>A0A7W7C7X2</accession>
<dbReference type="UniPathway" id="UPA00219"/>
<dbReference type="GO" id="GO:0071972">
    <property type="term" value="F:peptidoglycan L,D-transpeptidase activity"/>
    <property type="evidence" value="ECO:0007669"/>
    <property type="project" value="TreeGrafter"/>
</dbReference>
<feature type="active site" description="Proton donor/acceptor" evidence="13">
    <location>
        <position position="333"/>
    </location>
</feature>
<organism evidence="16 17">
    <name type="scientific">Crossiella cryophila</name>
    <dbReference type="NCBI Taxonomy" id="43355"/>
    <lineage>
        <taxon>Bacteria</taxon>
        <taxon>Bacillati</taxon>
        <taxon>Actinomycetota</taxon>
        <taxon>Actinomycetes</taxon>
        <taxon>Pseudonocardiales</taxon>
        <taxon>Pseudonocardiaceae</taxon>
        <taxon>Crossiella</taxon>
    </lineage>
</organism>
<dbReference type="EMBL" id="JACHMH010000001">
    <property type="protein sequence ID" value="MBB4676153.1"/>
    <property type="molecule type" value="Genomic_DNA"/>
</dbReference>
<dbReference type="PANTHER" id="PTHR30582">
    <property type="entry name" value="L,D-TRANSPEPTIDASE"/>
    <property type="match status" value="1"/>
</dbReference>
<protein>
    <submittedName>
        <fullName evidence="16">Lipoprotein-anchoring transpeptidase ErfK/SrfK</fullName>
    </submittedName>
</protein>
<reference evidence="16 17" key="1">
    <citation type="submission" date="2020-08" db="EMBL/GenBank/DDBJ databases">
        <title>Sequencing the genomes of 1000 actinobacteria strains.</title>
        <authorList>
            <person name="Klenk H.-P."/>
        </authorList>
    </citation>
    <scope>NUCLEOTIDE SEQUENCE [LARGE SCALE GENOMIC DNA]</scope>
    <source>
        <strain evidence="16 17">DSM 44230</strain>
    </source>
</reference>
<dbReference type="Pfam" id="PF03734">
    <property type="entry name" value="YkuD"/>
    <property type="match status" value="1"/>
</dbReference>
<evidence type="ECO:0000256" key="14">
    <source>
        <dbReference type="SAM" id="SignalP"/>
    </source>
</evidence>
<evidence type="ECO:0000259" key="15">
    <source>
        <dbReference type="PROSITE" id="PS52029"/>
    </source>
</evidence>
<dbReference type="InterPro" id="IPR005490">
    <property type="entry name" value="LD_TPept_cat_dom"/>
</dbReference>
<dbReference type="PANTHER" id="PTHR30582:SF2">
    <property type="entry name" value="L,D-TRANSPEPTIDASE YCIB-RELATED"/>
    <property type="match status" value="1"/>
</dbReference>
<proteinExistence type="predicted"/>
<dbReference type="Gene3D" id="2.60.40.3710">
    <property type="match status" value="1"/>
</dbReference>
<feature type="domain" description="L,D-TPase catalytic" evidence="15">
    <location>
        <begin position="251"/>
        <end position="375"/>
    </location>
</feature>
<keyword evidence="4 14" id="KW-0732">Signal</keyword>
<keyword evidence="6 13" id="KW-0573">Peptidoglycan synthesis</keyword>
<keyword evidence="11 13" id="KW-0961">Cell wall biogenesis/degradation</keyword>
<keyword evidence="10" id="KW-0012">Acyltransferase</keyword>
<evidence type="ECO:0000256" key="2">
    <source>
        <dbReference type="ARBA" id="ARBA00022475"/>
    </source>
</evidence>
<evidence type="ECO:0000256" key="7">
    <source>
        <dbReference type="ARBA" id="ARBA00023136"/>
    </source>
</evidence>
<keyword evidence="17" id="KW-1185">Reference proteome</keyword>
<keyword evidence="5 13" id="KW-0133">Cell shape</keyword>
<dbReference type="GO" id="GO:0005576">
    <property type="term" value="C:extracellular region"/>
    <property type="evidence" value="ECO:0007669"/>
    <property type="project" value="TreeGrafter"/>
</dbReference>
<evidence type="ECO:0000313" key="16">
    <source>
        <dbReference type="EMBL" id="MBB4676153.1"/>
    </source>
</evidence>
<dbReference type="FunFam" id="2.40.440.10:FF:000005">
    <property type="entry name" value="L,D-transpeptidase 2"/>
    <property type="match status" value="1"/>
</dbReference>
<feature type="chain" id="PRO_5039576522" evidence="14">
    <location>
        <begin position="38"/>
        <end position="404"/>
    </location>
</feature>
<comment type="caution">
    <text evidence="16">The sequence shown here is derived from an EMBL/GenBank/DDBJ whole genome shotgun (WGS) entry which is preliminary data.</text>
</comment>
<evidence type="ECO:0000256" key="10">
    <source>
        <dbReference type="ARBA" id="ARBA00023315"/>
    </source>
</evidence>
<evidence type="ECO:0000256" key="4">
    <source>
        <dbReference type="ARBA" id="ARBA00022729"/>
    </source>
</evidence>
<evidence type="ECO:0000256" key="11">
    <source>
        <dbReference type="ARBA" id="ARBA00023316"/>
    </source>
</evidence>
<evidence type="ECO:0000256" key="5">
    <source>
        <dbReference type="ARBA" id="ARBA00022960"/>
    </source>
</evidence>
<dbReference type="CDD" id="cd16913">
    <property type="entry name" value="YkuD_like"/>
    <property type="match status" value="1"/>
</dbReference>
<dbReference type="SUPFAM" id="SSF141523">
    <property type="entry name" value="L,D-transpeptidase catalytic domain-like"/>
    <property type="match status" value="1"/>
</dbReference>
<comment type="pathway">
    <text evidence="1 13">Cell wall biogenesis; peptidoglycan biosynthesis.</text>
</comment>
<dbReference type="GO" id="GO:0008360">
    <property type="term" value="P:regulation of cell shape"/>
    <property type="evidence" value="ECO:0007669"/>
    <property type="project" value="UniProtKB-UniRule"/>
</dbReference>
<comment type="pathway">
    <text evidence="12">Glycan biosynthesis.</text>
</comment>
<dbReference type="InterPro" id="IPR050979">
    <property type="entry name" value="LD-transpeptidase"/>
</dbReference>
<keyword evidence="2" id="KW-1003">Cell membrane</keyword>
<evidence type="ECO:0000313" key="17">
    <source>
        <dbReference type="Proteomes" id="UP000533598"/>
    </source>
</evidence>
<evidence type="ECO:0000256" key="13">
    <source>
        <dbReference type="PROSITE-ProRule" id="PRU01373"/>
    </source>
</evidence>
<dbReference type="Gene3D" id="2.60.40.3780">
    <property type="match status" value="1"/>
</dbReference>
<dbReference type="Proteomes" id="UP000533598">
    <property type="component" value="Unassembled WGS sequence"/>
</dbReference>
<dbReference type="Pfam" id="PF17964">
    <property type="entry name" value="Big_10"/>
    <property type="match status" value="1"/>
</dbReference>
<name>A0A7W7C7X2_9PSEU</name>
<evidence type="ECO:0000256" key="8">
    <source>
        <dbReference type="ARBA" id="ARBA00023139"/>
    </source>
</evidence>
<dbReference type="Gene3D" id="2.40.440.10">
    <property type="entry name" value="L,D-transpeptidase catalytic domain-like"/>
    <property type="match status" value="1"/>
</dbReference>
<dbReference type="AlphaFoldDB" id="A0A7W7C7X2"/>
<evidence type="ECO:0000256" key="9">
    <source>
        <dbReference type="ARBA" id="ARBA00023288"/>
    </source>
</evidence>
<evidence type="ECO:0000256" key="12">
    <source>
        <dbReference type="ARBA" id="ARBA00060592"/>
    </source>
</evidence>
<keyword evidence="7" id="KW-0472">Membrane</keyword>
<dbReference type="GO" id="GO:0071555">
    <property type="term" value="P:cell wall organization"/>
    <property type="evidence" value="ECO:0007669"/>
    <property type="project" value="UniProtKB-UniRule"/>
</dbReference>
<dbReference type="GO" id="GO:0016746">
    <property type="term" value="F:acyltransferase activity"/>
    <property type="evidence" value="ECO:0007669"/>
    <property type="project" value="UniProtKB-KW"/>
</dbReference>